<evidence type="ECO:0000313" key="7">
    <source>
        <dbReference type="Proteomes" id="UP000067626"/>
    </source>
</evidence>
<feature type="compositionally biased region" description="Low complexity" evidence="2">
    <location>
        <begin position="207"/>
        <end position="219"/>
    </location>
</feature>
<evidence type="ECO:0000256" key="4">
    <source>
        <dbReference type="SAM" id="SignalP"/>
    </source>
</evidence>
<dbReference type="Pfam" id="PF08308">
    <property type="entry name" value="PEGA"/>
    <property type="match status" value="1"/>
</dbReference>
<dbReference type="EMBL" id="CP012159">
    <property type="protein sequence ID" value="AKT38387.1"/>
    <property type="molecule type" value="Genomic_DNA"/>
</dbReference>
<dbReference type="KEGG" id="ccro:CMC5_025330"/>
<dbReference type="InterPro" id="IPR019734">
    <property type="entry name" value="TPR_rpt"/>
</dbReference>
<gene>
    <name evidence="6" type="ORF">CMC5_025330</name>
</gene>
<feature type="domain" description="PEGA" evidence="5">
    <location>
        <begin position="127"/>
        <end position="194"/>
    </location>
</feature>
<sequence length="326" mass="34258">MMLRRSMARSIAVALSLALATTSGSAFAQEAPSKAAVEEAKQRFQRGRELYEENDFQAALVELRRAYELAPTFRLLYDIGQVYYQLQDYPNALKTFTKFLQDGRSEISSQQRDEVQREIDKLKGRVGTLRITASRPGAEIAVDDVPIGKAPLAEPVLVRPGRRKVGATLSGFSPVTKTVEIAGLEALDVSLELAEPKGEGGVQAPEQSDASPGAPSQPSSGGGSALPTAMWITTGALAAATTVTGVLALTASSDQSTKLDTMGVSVQDLQSGGDKVKTFALATDILLGATVVAAAVSVYVTVTAAKKPETVRVGVGPGSLSVMGRF</sequence>
<feature type="chain" id="PRO_5005459205" description="PEGA domain-containing protein" evidence="4">
    <location>
        <begin position="29"/>
        <end position="326"/>
    </location>
</feature>
<keyword evidence="3" id="KW-1133">Transmembrane helix</keyword>
<evidence type="ECO:0000313" key="6">
    <source>
        <dbReference type="EMBL" id="AKT38387.1"/>
    </source>
</evidence>
<dbReference type="InterPro" id="IPR013229">
    <property type="entry name" value="PEGA"/>
</dbReference>
<keyword evidence="3" id="KW-0812">Transmembrane</keyword>
<keyword evidence="1" id="KW-0802">TPR repeat</keyword>
<feature type="region of interest" description="Disordered" evidence="2">
    <location>
        <begin position="195"/>
        <end position="225"/>
    </location>
</feature>
<reference evidence="6 7" key="1">
    <citation type="submission" date="2015-07" db="EMBL/GenBank/DDBJ databases">
        <title>Genome analysis of myxobacterium Chondromyces crocatus Cm c5 reveals a high potential for natural compound synthesis and the genetic basis for the loss of fruiting body formation.</title>
        <authorList>
            <person name="Zaburannyi N."/>
            <person name="Bunk B."/>
            <person name="Maier J."/>
            <person name="Overmann J."/>
            <person name="Mueller R."/>
        </authorList>
    </citation>
    <scope>NUCLEOTIDE SEQUENCE [LARGE SCALE GENOMIC DNA]</scope>
    <source>
        <strain evidence="6 7">Cm c5</strain>
    </source>
</reference>
<dbReference type="SUPFAM" id="SSF48452">
    <property type="entry name" value="TPR-like"/>
    <property type="match status" value="1"/>
</dbReference>
<keyword evidence="4" id="KW-0732">Signal</keyword>
<proteinExistence type="predicted"/>
<dbReference type="InterPro" id="IPR011990">
    <property type="entry name" value="TPR-like_helical_dom_sf"/>
</dbReference>
<keyword evidence="7" id="KW-1185">Reference proteome</keyword>
<evidence type="ECO:0000259" key="5">
    <source>
        <dbReference type="Pfam" id="PF08308"/>
    </source>
</evidence>
<feature type="repeat" description="TPR" evidence="1">
    <location>
        <begin position="73"/>
        <end position="106"/>
    </location>
</feature>
<organism evidence="6 7">
    <name type="scientific">Chondromyces crocatus</name>
    <dbReference type="NCBI Taxonomy" id="52"/>
    <lineage>
        <taxon>Bacteria</taxon>
        <taxon>Pseudomonadati</taxon>
        <taxon>Myxococcota</taxon>
        <taxon>Polyangia</taxon>
        <taxon>Polyangiales</taxon>
        <taxon>Polyangiaceae</taxon>
        <taxon>Chondromyces</taxon>
    </lineage>
</organism>
<evidence type="ECO:0000256" key="1">
    <source>
        <dbReference type="PROSITE-ProRule" id="PRU00339"/>
    </source>
</evidence>
<protein>
    <recommendedName>
        <fullName evidence="5">PEGA domain-containing protein</fullName>
    </recommendedName>
</protein>
<feature type="signal peptide" evidence="4">
    <location>
        <begin position="1"/>
        <end position="28"/>
    </location>
</feature>
<dbReference type="PROSITE" id="PS50005">
    <property type="entry name" value="TPR"/>
    <property type="match status" value="1"/>
</dbReference>
<dbReference type="Proteomes" id="UP000067626">
    <property type="component" value="Chromosome"/>
</dbReference>
<evidence type="ECO:0000256" key="3">
    <source>
        <dbReference type="SAM" id="Phobius"/>
    </source>
</evidence>
<evidence type="ECO:0000256" key="2">
    <source>
        <dbReference type="SAM" id="MobiDB-lite"/>
    </source>
</evidence>
<feature type="transmembrane region" description="Helical" evidence="3">
    <location>
        <begin position="279"/>
        <end position="302"/>
    </location>
</feature>
<name>A0A0K1ECG8_CHOCO</name>
<keyword evidence="3" id="KW-0472">Membrane</keyword>
<dbReference type="Gene3D" id="1.25.40.10">
    <property type="entry name" value="Tetratricopeptide repeat domain"/>
    <property type="match status" value="1"/>
</dbReference>
<dbReference type="AlphaFoldDB" id="A0A0K1ECG8"/>
<accession>A0A0K1ECG8</accession>